<comment type="caution">
    <text evidence="1">The sequence shown here is derived from an EMBL/GenBank/DDBJ whole genome shotgun (WGS) entry which is preliminary data.</text>
</comment>
<reference evidence="1" key="1">
    <citation type="journal article" date="2019" name="Sci. Rep.">
        <title>Draft genome of Tanacetum cinerariifolium, the natural source of mosquito coil.</title>
        <authorList>
            <person name="Yamashiro T."/>
            <person name="Shiraishi A."/>
            <person name="Satake H."/>
            <person name="Nakayama K."/>
        </authorList>
    </citation>
    <scope>NUCLEOTIDE SEQUENCE</scope>
</reference>
<dbReference type="AlphaFoldDB" id="A0A6L2L6Q8"/>
<evidence type="ECO:0000313" key="1">
    <source>
        <dbReference type="EMBL" id="GEU55864.1"/>
    </source>
</evidence>
<gene>
    <name evidence="1" type="ORF">Tci_027842</name>
</gene>
<dbReference type="EMBL" id="BKCJ010003566">
    <property type="protein sequence ID" value="GEU55864.1"/>
    <property type="molecule type" value="Genomic_DNA"/>
</dbReference>
<protein>
    <submittedName>
        <fullName evidence="1">Uncharacterized protein</fullName>
    </submittedName>
</protein>
<sequence length="113" mass="12776">MHHGRPYPNLKSQLLISEPKIFPPMGFKGIFKLSKGCVLGCDQVLESKGGKDYAKTVKNQSKPGNIEREIESLHQKPDQGEFVYNNQENEAKCQNIESSRAILTIYPKLKSKE</sequence>
<name>A0A6L2L6Q8_TANCI</name>
<organism evidence="1">
    <name type="scientific">Tanacetum cinerariifolium</name>
    <name type="common">Dalmatian daisy</name>
    <name type="synonym">Chrysanthemum cinerariifolium</name>
    <dbReference type="NCBI Taxonomy" id="118510"/>
    <lineage>
        <taxon>Eukaryota</taxon>
        <taxon>Viridiplantae</taxon>
        <taxon>Streptophyta</taxon>
        <taxon>Embryophyta</taxon>
        <taxon>Tracheophyta</taxon>
        <taxon>Spermatophyta</taxon>
        <taxon>Magnoliopsida</taxon>
        <taxon>eudicotyledons</taxon>
        <taxon>Gunneridae</taxon>
        <taxon>Pentapetalae</taxon>
        <taxon>asterids</taxon>
        <taxon>campanulids</taxon>
        <taxon>Asterales</taxon>
        <taxon>Asteraceae</taxon>
        <taxon>Asteroideae</taxon>
        <taxon>Anthemideae</taxon>
        <taxon>Anthemidinae</taxon>
        <taxon>Tanacetum</taxon>
    </lineage>
</organism>
<accession>A0A6L2L6Q8</accession>
<proteinExistence type="predicted"/>